<organism evidence="3 4">
    <name type="scientific">Coprinellus micaceus</name>
    <name type="common">Glistening ink-cap mushroom</name>
    <name type="synonym">Coprinus micaceus</name>
    <dbReference type="NCBI Taxonomy" id="71717"/>
    <lineage>
        <taxon>Eukaryota</taxon>
        <taxon>Fungi</taxon>
        <taxon>Dikarya</taxon>
        <taxon>Basidiomycota</taxon>
        <taxon>Agaricomycotina</taxon>
        <taxon>Agaricomycetes</taxon>
        <taxon>Agaricomycetidae</taxon>
        <taxon>Agaricales</taxon>
        <taxon>Agaricineae</taxon>
        <taxon>Psathyrellaceae</taxon>
        <taxon>Coprinellus</taxon>
    </lineage>
</organism>
<accession>A0A4Y7TA74</accession>
<evidence type="ECO:0000256" key="1">
    <source>
        <dbReference type="SAM" id="Coils"/>
    </source>
</evidence>
<dbReference type="Proteomes" id="UP000298030">
    <property type="component" value="Unassembled WGS sequence"/>
</dbReference>
<reference evidence="3 4" key="1">
    <citation type="journal article" date="2019" name="Nat. Ecol. Evol.">
        <title>Megaphylogeny resolves global patterns of mushroom evolution.</title>
        <authorList>
            <person name="Varga T."/>
            <person name="Krizsan K."/>
            <person name="Foldi C."/>
            <person name="Dima B."/>
            <person name="Sanchez-Garcia M."/>
            <person name="Sanchez-Ramirez S."/>
            <person name="Szollosi G.J."/>
            <person name="Szarkandi J.G."/>
            <person name="Papp V."/>
            <person name="Albert L."/>
            <person name="Andreopoulos W."/>
            <person name="Angelini C."/>
            <person name="Antonin V."/>
            <person name="Barry K.W."/>
            <person name="Bougher N.L."/>
            <person name="Buchanan P."/>
            <person name="Buyck B."/>
            <person name="Bense V."/>
            <person name="Catcheside P."/>
            <person name="Chovatia M."/>
            <person name="Cooper J."/>
            <person name="Damon W."/>
            <person name="Desjardin D."/>
            <person name="Finy P."/>
            <person name="Geml J."/>
            <person name="Haridas S."/>
            <person name="Hughes K."/>
            <person name="Justo A."/>
            <person name="Karasinski D."/>
            <person name="Kautmanova I."/>
            <person name="Kiss B."/>
            <person name="Kocsube S."/>
            <person name="Kotiranta H."/>
            <person name="LaButti K.M."/>
            <person name="Lechner B.E."/>
            <person name="Liimatainen K."/>
            <person name="Lipzen A."/>
            <person name="Lukacs Z."/>
            <person name="Mihaltcheva S."/>
            <person name="Morgado L.N."/>
            <person name="Niskanen T."/>
            <person name="Noordeloos M.E."/>
            <person name="Ohm R.A."/>
            <person name="Ortiz-Santana B."/>
            <person name="Ovrebo C."/>
            <person name="Racz N."/>
            <person name="Riley R."/>
            <person name="Savchenko A."/>
            <person name="Shiryaev A."/>
            <person name="Soop K."/>
            <person name="Spirin V."/>
            <person name="Szebenyi C."/>
            <person name="Tomsovsky M."/>
            <person name="Tulloss R.E."/>
            <person name="Uehling J."/>
            <person name="Grigoriev I.V."/>
            <person name="Vagvolgyi C."/>
            <person name="Papp T."/>
            <person name="Martin F.M."/>
            <person name="Miettinen O."/>
            <person name="Hibbett D.S."/>
            <person name="Nagy L.G."/>
        </authorList>
    </citation>
    <scope>NUCLEOTIDE SEQUENCE [LARGE SCALE GENOMIC DNA]</scope>
    <source>
        <strain evidence="3 4">FP101781</strain>
    </source>
</reference>
<dbReference type="STRING" id="71717.A0A4Y7TA74"/>
<evidence type="ECO:0000256" key="2">
    <source>
        <dbReference type="SAM" id="MobiDB-lite"/>
    </source>
</evidence>
<evidence type="ECO:0000313" key="4">
    <source>
        <dbReference type="Proteomes" id="UP000298030"/>
    </source>
</evidence>
<dbReference type="OrthoDB" id="3070390at2759"/>
<keyword evidence="4" id="KW-1185">Reference proteome</keyword>
<feature type="compositionally biased region" description="Low complexity" evidence="2">
    <location>
        <begin position="199"/>
        <end position="216"/>
    </location>
</feature>
<dbReference type="AlphaFoldDB" id="A0A4Y7TA74"/>
<protein>
    <submittedName>
        <fullName evidence="3">Uncharacterized protein</fullName>
    </submittedName>
</protein>
<keyword evidence="1" id="KW-0175">Coiled coil</keyword>
<dbReference type="EMBL" id="QPFP01000021">
    <property type="protein sequence ID" value="TEB30891.1"/>
    <property type="molecule type" value="Genomic_DNA"/>
</dbReference>
<feature type="coiled-coil region" evidence="1">
    <location>
        <begin position="281"/>
        <end position="322"/>
    </location>
</feature>
<feature type="region of interest" description="Disordered" evidence="2">
    <location>
        <begin position="124"/>
        <end position="171"/>
    </location>
</feature>
<feature type="compositionally biased region" description="Pro residues" evidence="2">
    <location>
        <begin position="187"/>
        <end position="198"/>
    </location>
</feature>
<feature type="region of interest" description="Disordered" evidence="2">
    <location>
        <begin position="185"/>
        <end position="230"/>
    </location>
</feature>
<gene>
    <name evidence="3" type="ORF">FA13DRAFT_1733302</name>
</gene>
<sequence>MGDSNAGSSSTYHPHKKYHWTTNLDITVTIQYREPKASNYFSKFGKQSIAVLRNDLLALKIPHPKAENIGLASHGVVEFSWSNVEPYKVLHHNLILKLRPHDPSYKEILKHTLEERQMIKATFWESPTGQGTTAKKRRYQSSTGDSDSLPPSKKFASDPTPREREGVTAEQFLSDTLRTLAVKPEPVDAPLPPAPPSGSFPTLSSRVSVPGQAPGSSSGGASSGWDKSQAPTASATSELLLKDLMHDLWEVRKSISYAREKEESLVAKIQNLFPQVKIPPMNAEQKELAELRLQLEEARNDAVAQRRQKDDLQRSLDTIRRESKEPFIVPGLIDAFISISNLAGKIV</sequence>
<evidence type="ECO:0000313" key="3">
    <source>
        <dbReference type="EMBL" id="TEB30891.1"/>
    </source>
</evidence>
<comment type="caution">
    <text evidence="3">The sequence shown here is derived from an EMBL/GenBank/DDBJ whole genome shotgun (WGS) entry which is preliminary data.</text>
</comment>
<proteinExistence type="predicted"/>
<name>A0A4Y7TA74_COPMI</name>